<evidence type="ECO:0000313" key="3">
    <source>
        <dbReference type="EnsemblMetazoa" id="AALB010445-PA"/>
    </source>
</evidence>
<dbReference type="Proteomes" id="UP000069272">
    <property type="component" value="Chromosome 3R"/>
</dbReference>
<reference evidence="3" key="2">
    <citation type="submission" date="2022-08" db="UniProtKB">
        <authorList>
            <consortium name="EnsemblMetazoa"/>
        </authorList>
    </citation>
    <scope>IDENTIFICATION</scope>
    <source>
        <strain evidence="3">STECLA/ALBI9_A</strain>
    </source>
</reference>
<sequence length="427" mass="48346">MYGVSVNMLAAIVVLSLAVVHECVSALHMYPEIFDPSKFLARPLPLKSARPSAAGDHHLARRFQDDETGFVRSSSESGKTGFVHRENFHRKDGNKYGSEKQTGHGESRRSEEPTTGALKNVLGGVETGRRIIETDHYRPEPMYEVNEEQTSDYENPDKHKKYGTTVKPVSEQEEANMMKKKKQADKQMKTAELSLKDATGARKPRKGGRSNQQNNHNGYESIVYHENEHDSMEQGYGKRKAVGKLPAKQLAGDNPSPAQGRLLEDDNEEYEEDRHGDDEVEDDETRHDHGGNDDDDDDEGDDSEDTGERGNDSDFGDNYDAVRFDSDFERSFGNGAHDEASFEEHNEGRKGVRKGKGRQHDNADYDYDEEVDREQVDESASEDKYRGDDESDEEEEEHEKKDAERDDDDDGRQYEYASEADSDAQDY</sequence>
<feature type="compositionally biased region" description="Acidic residues" evidence="1">
    <location>
        <begin position="418"/>
        <end position="427"/>
    </location>
</feature>
<keyword evidence="2" id="KW-0732">Signal</keyword>
<feature type="region of interest" description="Disordered" evidence="1">
    <location>
        <begin position="141"/>
        <end position="427"/>
    </location>
</feature>
<dbReference type="EnsemblMetazoa" id="AALB010445-RA">
    <property type="protein sequence ID" value="AALB010445-PA"/>
    <property type="gene ID" value="AALB010445"/>
</dbReference>
<evidence type="ECO:0000256" key="1">
    <source>
        <dbReference type="SAM" id="MobiDB-lite"/>
    </source>
</evidence>
<feature type="compositionally biased region" description="Basic and acidic residues" evidence="1">
    <location>
        <begin position="83"/>
        <end position="112"/>
    </location>
</feature>
<feature type="compositionally biased region" description="Basic and acidic residues" evidence="1">
    <location>
        <begin position="320"/>
        <end position="350"/>
    </location>
</feature>
<feature type="chain" id="PRO_5043893034" evidence="2">
    <location>
        <begin position="27"/>
        <end position="427"/>
    </location>
</feature>
<name>A0A182FV60_ANOAL</name>
<dbReference type="VEuPathDB" id="VectorBase:AALB010445"/>
<reference evidence="3 4" key="1">
    <citation type="journal article" date="2017" name="G3 (Bethesda)">
        <title>The Physical Genome Mapping of Anopheles albimanus Corrected Scaffold Misassemblies and Identified Interarm Rearrangements in Genus Anopheles.</title>
        <authorList>
            <person name="Artemov G.N."/>
            <person name="Peery A.N."/>
            <person name="Jiang X."/>
            <person name="Tu Z."/>
            <person name="Stegniy V.N."/>
            <person name="Sharakhova M.V."/>
            <person name="Sharakhov I.V."/>
        </authorList>
    </citation>
    <scope>NUCLEOTIDE SEQUENCE [LARGE SCALE GENOMIC DNA]</scope>
    <source>
        <strain evidence="3 4">ALBI9_A</strain>
    </source>
</reference>
<dbReference type="VEuPathDB" id="VectorBase:AALB20_037729"/>
<accession>A0A182FV60</accession>
<organism evidence="3 4">
    <name type="scientific">Anopheles albimanus</name>
    <name type="common">New world malaria mosquito</name>
    <dbReference type="NCBI Taxonomy" id="7167"/>
    <lineage>
        <taxon>Eukaryota</taxon>
        <taxon>Metazoa</taxon>
        <taxon>Ecdysozoa</taxon>
        <taxon>Arthropoda</taxon>
        <taxon>Hexapoda</taxon>
        <taxon>Insecta</taxon>
        <taxon>Pterygota</taxon>
        <taxon>Neoptera</taxon>
        <taxon>Endopterygota</taxon>
        <taxon>Diptera</taxon>
        <taxon>Nematocera</taxon>
        <taxon>Culicoidea</taxon>
        <taxon>Culicidae</taxon>
        <taxon>Anophelinae</taxon>
        <taxon>Anopheles</taxon>
    </lineage>
</organism>
<feature type="compositionally biased region" description="Polar residues" evidence="1">
    <location>
        <begin position="209"/>
        <end position="218"/>
    </location>
</feature>
<dbReference type="AlphaFoldDB" id="A0A182FV60"/>
<protein>
    <submittedName>
        <fullName evidence="3">Uncharacterized protein</fullName>
    </submittedName>
</protein>
<feature type="compositionally biased region" description="Basic and acidic residues" evidence="1">
    <location>
        <begin position="373"/>
        <end position="388"/>
    </location>
</feature>
<dbReference type="STRING" id="7167.A0A182FV60"/>
<evidence type="ECO:0000256" key="2">
    <source>
        <dbReference type="SAM" id="SignalP"/>
    </source>
</evidence>
<proteinExistence type="predicted"/>
<feature type="region of interest" description="Disordered" evidence="1">
    <location>
        <begin position="68"/>
        <end position="117"/>
    </location>
</feature>
<feature type="signal peptide" evidence="2">
    <location>
        <begin position="1"/>
        <end position="26"/>
    </location>
</feature>
<feature type="compositionally biased region" description="Basic and acidic residues" evidence="1">
    <location>
        <begin position="223"/>
        <end position="232"/>
    </location>
</feature>
<evidence type="ECO:0000313" key="4">
    <source>
        <dbReference type="Proteomes" id="UP000069272"/>
    </source>
</evidence>
<keyword evidence="4" id="KW-1185">Reference proteome</keyword>
<feature type="compositionally biased region" description="Acidic residues" evidence="1">
    <location>
        <begin position="293"/>
        <end position="305"/>
    </location>
</feature>